<dbReference type="Gene3D" id="3.40.630.30">
    <property type="match status" value="1"/>
</dbReference>
<evidence type="ECO:0008006" key="3">
    <source>
        <dbReference type="Google" id="ProtNLM"/>
    </source>
</evidence>
<dbReference type="Proteomes" id="UP000306477">
    <property type="component" value="Unassembled WGS sequence"/>
</dbReference>
<dbReference type="SUPFAM" id="SSF55729">
    <property type="entry name" value="Acyl-CoA N-acyltransferases (Nat)"/>
    <property type="match status" value="1"/>
</dbReference>
<dbReference type="STRING" id="1033734.GCA_000285535_01675"/>
<dbReference type="EMBL" id="SLUB01000056">
    <property type="protein sequence ID" value="THE10016.1"/>
    <property type="molecule type" value="Genomic_DNA"/>
</dbReference>
<sequence length="173" mass="20333">MYFQSLLMKEDLNKSPSEVKQDLEELQFQLYRMQDNMKEISKKHQIIGIDQSKDEKWVIVSAFDDGNQCQIMVNDCDSAYRGKWDFSLHAQYKDEDNAIHIGDIKGPANQGYGSICMNHLKEIAREQNIPVIKGDIAQRDWDHVDRLVYFYEKHDFEVEIDPQTKSGEIIWKD</sequence>
<protein>
    <recommendedName>
        <fullName evidence="3">GNAT family N-acetyltransferase</fullName>
    </recommendedName>
</protein>
<dbReference type="OrthoDB" id="2233009at2"/>
<accession>A0A4S3PLR4</accession>
<comment type="caution">
    <text evidence="1">The sequence shown here is derived from an EMBL/GenBank/DDBJ whole genome shotgun (WGS) entry which is preliminary data.</text>
</comment>
<gene>
    <name evidence="1" type="ORF">E1I69_20240</name>
</gene>
<dbReference type="AlphaFoldDB" id="A0A4S3PLR4"/>
<dbReference type="InterPro" id="IPR016181">
    <property type="entry name" value="Acyl_CoA_acyltransferase"/>
</dbReference>
<organism evidence="1 2">
    <name type="scientific">Bacillus timonensis</name>
    <dbReference type="NCBI Taxonomy" id="1033734"/>
    <lineage>
        <taxon>Bacteria</taxon>
        <taxon>Bacillati</taxon>
        <taxon>Bacillota</taxon>
        <taxon>Bacilli</taxon>
        <taxon>Bacillales</taxon>
        <taxon>Bacillaceae</taxon>
        <taxon>Bacillus</taxon>
    </lineage>
</organism>
<reference evidence="1 2" key="1">
    <citation type="journal article" date="2019" name="Indoor Air">
        <title>Impacts of indoor surface finishes on bacterial viability.</title>
        <authorList>
            <person name="Hu J."/>
            <person name="Maamar S.B."/>
            <person name="Glawe A.J."/>
            <person name="Gottel N."/>
            <person name="Gilbert J.A."/>
            <person name="Hartmann E.M."/>
        </authorList>
    </citation>
    <scope>NUCLEOTIDE SEQUENCE [LARGE SCALE GENOMIC DNA]</scope>
    <source>
        <strain evidence="1 2">AF060A6</strain>
    </source>
</reference>
<evidence type="ECO:0000313" key="2">
    <source>
        <dbReference type="Proteomes" id="UP000306477"/>
    </source>
</evidence>
<keyword evidence="2" id="KW-1185">Reference proteome</keyword>
<proteinExistence type="predicted"/>
<name>A0A4S3PLR4_9BACI</name>
<evidence type="ECO:0000313" key="1">
    <source>
        <dbReference type="EMBL" id="THE10016.1"/>
    </source>
</evidence>